<accession>A0A843VTD5</accession>
<dbReference type="NCBIfam" id="TIGR00756">
    <property type="entry name" value="PPR"/>
    <property type="match status" value="5"/>
</dbReference>
<comment type="similarity">
    <text evidence="1">Belongs to the PPR family. P subfamily.</text>
</comment>
<evidence type="ECO:0000256" key="2">
    <source>
        <dbReference type="ARBA" id="ARBA00022737"/>
    </source>
</evidence>
<reference evidence="5" key="1">
    <citation type="submission" date="2017-07" db="EMBL/GenBank/DDBJ databases">
        <title>Taro Niue Genome Assembly and Annotation.</title>
        <authorList>
            <person name="Atibalentja N."/>
            <person name="Keating K."/>
            <person name="Fields C.J."/>
        </authorList>
    </citation>
    <scope>NUCLEOTIDE SEQUENCE</scope>
    <source>
        <strain evidence="5">Niue_2</strain>
        <tissue evidence="5">Leaf</tissue>
    </source>
</reference>
<organism evidence="5 6">
    <name type="scientific">Colocasia esculenta</name>
    <name type="common">Wild taro</name>
    <name type="synonym">Arum esculentum</name>
    <dbReference type="NCBI Taxonomy" id="4460"/>
    <lineage>
        <taxon>Eukaryota</taxon>
        <taxon>Viridiplantae</taxon>
        <taxon>Streptophyta</taxon>
        <taxon>Embryophyta</taxon>
        <taxon>Tracheophyta</taxon>
        <taxon>Spermatophyta</taxon>
        <taxon>Magnoliopsida</taxon>
        <taxon>Liliopsida</taxon>
        <taxon>Araceae</taxon>
        <taxon>Aroideae</taxon>
        <taxon>Colocasieae</taxon>
        <taxon>Colocasia</taxon>
    </lineage>
</organism>
<evidence type="ECO:0000313" key="6">
    <source>
        <dbReference type="Proteomes" id="UP000652761"/>
    </source>
</evidence>
<dbReference type="InterPro" id="IPR002885">
    <property type="entry name" value="PPR_rpt"/>
</dbReference>
<dbReference type="AlphaFoldDB" id="A0A843VTD5"/>
<evidence type="ECO:0000256" key="4">
    <source>
        <dbReference type="SAM" id="MobiDB-lite"/>
    </source>
</evidence>
<dbReference type="Gene3D" id="1.25.40.10">
    <property type="entry name" value="Tetratricopeptide repeat domain"/>
    <property type="match status" value="3"/>
</dbReference>
<dbReference type="PANTHER" id="PTHR47939:SF10">
    <property type="entry name" value="PENTACOTRIPEPTIDE-REPEAT REGION OF PRORP DOMAIN-CONTAINING PROTEIN"/>
    <property type="match status" value="1"/>
</dbReference>
<evidence type="ECO:0000256" key="3">
    <source>
        <dbReference type="PROSITE-ProRule" id="PRU00708"/>
    </source>
</evidence>
<dbReference type="Proteomes" id="UP000652761">
    <property type="component" value="Unassembled WGS sequence"/>
</dbReference>
<feature type="repeat" description="PPR" evidence="3">
    <location>
        <begin position="517"/>
        <end position="551"/>
    </location>
</feature>
<feature type="repeat" description="PPR" evidence="3">
    <location>
        <begin position="306"/>
        <end position="340"/>
    </location>
</feature>
<keyword evidence="6" id="KW-1185">Reference proteome</keyword>
<proteinExistence type="inferred from homology"/>
<dbReference type="Pfam" id="PF13041">
    <property type="entry name" value="PPR_2"/>
    <property type="match status" value="2"/>
</dbReference>
<gene>
    <name evidence="5" type="ORF">Taro_028937</name>
</gene>
<protein>
    <recommendedName>
        <fullName evidence="7">Pentatricopeptide repeat-containing protein</fullName>
    </recommendedName>
</protein>
<feature type="region of interest" description="Disordered" evidence="4">
    <location>
        <begin position="65"/>
        <end position="86"/>
    </location>
</feature>
<feature type="repeat" description="PPR" evidence="3">
    <location>
        <begin position="271"/>
        <end position="305"/>
    </location>
</feature>
<feature type="repeat" description="PPR" evidence="3">
    <location>
        <begin position="412"/>
        <end position="446"/>
    </location>
</feature>
<dbReference type="InterPro" id="IPR011990">
    <property type="entry name" value="TPR-like_helical_dom_sf"/>
</dbReference>
<dbReference type="OrthoDB" id="185373at2759"/>
<name>A0A843VTD5_COLES</name>
<dbReference type="PROSITE" id="PS51375">
    <property type="entry name" value="PPR"/>
    <property type="match status" value="7"/>
</dbReference>
<feature type="repeat" description="PPR" evidence="3">
    <location>
        <begin position="482"/>
        <end position="512"/>
    </location>
</feature>
<feature type="repeat" description="PPR" evidence="3">
    <location>
        <begin position="447"/>
        <end position="481"/>
    </location>
</feature>
<evidence type="ECO:0008006" key="7">
    <source>
        <dbReference type="Google" id="ProtNLM"/>
    </source>
</evidence>
<feature type="repeat" description="PPR" evidence="3">
    <location>
        <begin position="552"/>
        <end position="587"/>
    </location>
</feature>
<dbReference type="EMBL" id="NMUH01001895">
    <property type="protein sequence ID" value="MQL96264.1"/>
    <property type="molecule type" value="Genomic_DNA"/>
</dbReference>
<evidence type="ECO:0000256" key="1">
    <source>
        <dbReference type="ARBA" id="ARBA00007626"/>
    </source>
</evidence>
<dbReference type="Pfam" id="PF01535">
    <property type="entry name" value="PPR"/>
    <property type="match status" value="2"/>
</dbReference>
<keyword evidence="2" id="KW-0677">Repeat</keyword>
<dbReference type="InterPro" id="IPR050667">
    <property type="entry name" value="PPR-containing_protein"/>
</dbReference>
<sequence>MWRTRASAFLLRYSAPGRIPRQILASLKTLNPPLSPLPNPLRRPSPSRVHFGHCRFFSVDPAAGGVPATGEVSSGGDDDPFEEGPAVVSVESGSSLASDENLGFTSQESELWSSTFREQSGKDDIFGGSQDDLAEVNGGGDHSRANLVSEGSSAEEAAGEVLEIDVEKLENALSFLQSIVEEPLESTLDKMDLTLSEEFVVRVLQTPLVLADKLIGFFKWASKKPEFAMTSSVLDLLVRAISGSVECSKNEAYMLWDLIKEIGETEKELLTTEIFNQLISLFSKLEKSKASFEVFNRFEEFGCRPNAESYYLTIQALSKRSAFDRAWSVCERMLASGELPDGEKIGKVIAWLCKGKRVKDAHFVYLTAKQNDKCPLHAYVDFLVCGLSRNDDTVHIALELLDDYSEESRKYAVKPFTSVISGLCRIQDAEVAKKLLDKMIDSGPHPGNVIFNHVISSLSKAGEMDDALALIRQMENRGLRPDIYTYSVIMSGYAKGGLMDEARMVFNEAKKRYPKLISTTYHILIRGYCKIEEFETALECMKEMKNDGIQPNTDEYNKMVQSFCLKALDWRTAEKLLEEMKECGLHLKGITRSLIAAVKELEEEELKNVVAIEA</sequence>
<comment type="caution">
    <text evidence="5">The sequence shown here is derived from an EMBL/GenBank/DDBJ whole genome shotgun (WGS) entry which is preliminary data.</text>
</comment>
<dbReference type="PANTHER" id="PTHR47939">
    <property type="entry name" value="MEMBRANE-ASSOCIATED SALT-INDUCIBLE PROTEIN-LIKE"/>
    <property type="match status" value="1"/>
</dbReference>
<evidence type="ECO:0000313" key="5">
    <source>
        <dbReference type="EMBL" id="MQL96264.1"/>
    </source>
</evidence>